<gene>
    <name evidence="3" type="ORF">SBA1_850009</name>
</gene>
<evidence type="ECO:0000313" key="3">
    <source>
        <dbReference type="EMBL" id="SPF48466.1"/>
    </source>
</evidence>
<dbReference type="InterPro" id="IPR050097">
    <property type="entry name" value="Ferredoxin-NADP_redctase_2"/>
</dbReference>
<organism evidence="3 4">
    <name type="scientific">Candidatus Sulfotelmatobacter kueseliae</name>
    <dbReference type="NCBI Taxonomy" id="2042962"/>
    <lineage>
        <taxon>Bacteria</taxon>
        <taxon>Pseudomonadati</taxon>
        <taxon>Acidobacteriota</taxon>
        <taxon>Terriglobia</taxon>
        <taxon>Terriglobales</taxon>
        <taxon>Candidatus Korobacteraceae</taxon>
        <taxon>Candidatus Sulfotelmatobacter</taxon>
    </lineage>
</organism>
<dbReference type="PRINTS" id="PR00368">
    <property type="entry name" value="FADPNR"/>
</dbReference>
<sequence>MPEFLADEEIDSLPKTKAQKRAEMRTDVLIIGAGPTGLACAIEAQKIGLKVIVLDKGCLVNSLFHYPANMVFFTTPELLEIGDIPFTTAQQKPTREEALEYYRKVAEHYELDVRQYEWVKTVLGEDGDFTITATDRAGRPHDYRAKKVIVSTGYYDLANNLGVPGEELPKVSHYYGEPHPYYDTDVLVIGGKNSAAIAALDLWRHGARVTLVHREAQLHHHVKYWIKPDLENRIKNEEIEAHFNSWVQEIGVDHVVINTPSGPVRIKNDFVLALIGYHPDYDFLRSMGLELSDQQWRPVCDPVSLESNVKGIYVAGVIVAGSRTNEIFIENGRFHGKQIAADLKIKLKP</sequence>
<dbReference type="AlphaFoldDB" id="A0A2U3L9B7"/>
<dbReference type="SUPFAM" id="SSF51905">
    <property type="entry name" value="FAD/NAD(P)-binding domain"/>
    <property type="match status" value="1"/>
</dbReference>
<dbReference type="NCBIfam" id="TIGR04018">
    <property type="entry name" value="Bthiol_YpdA"/>
    <property type="match status" value="1"/>
</dbReference>
<dbReference type="PRINTS" id="PR00469">
    <property type="entry name" value="PNDRDTASEII"/>
</dbReference>
<dbReference type="EMBL" id="OMOD01000183">
    <property type="protein sequence ID" value="SPF48466.1"/>
    <property type="molecule type" value="Genomic_DNA"/>
</dbReference>
<evidence type="ECO:0000256" key="1">
    <source>
        <dbReference type="ARBA" id="ARBA00022630"/>
    </source>
</evidence>
<dbReference type="InterPro" id="IPR036188">
    <property type="entry name" value="FAD/NAD-bd_sf"/>
</dbReference>
<dbReference type="Proteomes" id="UP000238701">
    <property type="component" value="Unassembled WGS sequence"/>
</dbReference>
<evidence type="ECO:0000313" key="4">
    <source>
        <dbReference type="Proteomes" id="UP000238701"/>
    </source>
</evidence>
<keyword evidence="1" id="KW-0285">Flavoprotein</keyword>
<name>A0A2U3L9B7_9BACT</name>
<reference evidence="4" key="1">
    <citation type="submission" date="2018-02" db="EMBL/GenBank/DDBJ databases">
        <authorList>
            <person name="Hausmann B."/>
        </authorList>
    </citation>
    <scope>NUCLEOTIDE SEQUENCE [LARGE SCALE GENOMIC DNA]</scope>
    <source>
        <strain evidence="4">Peat soil MAG SbA1</strain>
    </source>
</reference>
<protein>
    <submittedName>
        <fullName evidence="3">Uncharacterized protein</fullName>
    </submittedName>
</protein>
<keyword evidence="2" id="KW-0560">Oxidoreductase</keyword>
<dbReference type="GO" id="GO:0016491">
    <property type="term" value="F:oxidoreductase activity"/>
    <property type="evidence" value="ECO:0007669"/>
    <property type="project" value="UniProtKB-KW"/>
</dbReference>
<dbReference type="Pfam" id="PF13738">
    <property type="entry name" value="Pyr_redox_3"/>
    <property type="match status" value="1"/>
</dbReference>
<evidence type="ECO:0000256" key="2">
    <source>
        <dbReference type="ARBA" id="ARBA00023002"/>
    </source>
</evidence>
<proteinExistence type="predicted"/>
<accession>A0A2U3L9B7</accession>
<dbReference type="InterPro" id="IPR023856">
    <property type="entry name" value="Bdr"/>
</dbReference>
<dbReference type="PANTHER" id="PTHR48105">
    <property type="entry name" value="THIOREDOXIN REDUCTASE 1-RELATED-RELATED"/>
    <property type="match status" value="1"/>
</dbReference>
<dbReference type="Gene3D" id="3.50.50.60">
    <property type="entry name" value="FAD/NAD(P)-binding domain"/>
    <property type="match status" value="2"/>
</dbReference>